<dbReference type="PROSITE" id="PS51160">
    <property type="entry name" value="ACYLPHOSPHATASE_3"/>
    <property type="match status" value="1"/>
</dbReference>
<evidence type="ECO:0000256" key="4">
    <source>
        <dbReference type="ARBA" id="ARBA00047645"/>
    </source>
</evidence>
<evidence type="ECO:0000256" key="5">
    <source>
        <dbReference type="PROSITE-ProRule" id="PRU00520"/>
    </source>
</evidence>
<evidence type="ECO:0000256" key="6">
    <source>
        <dbReference type="RuleBase" id="RU000553"/>
    </source>
</evidence>
<feature type="domain" description="Acylphosphatase-like" evidence="8">
    <location>
        <begin position="4"/>
        <end position="90"/>
    </location>
</feature>
<sequence>MSSALRWWVSGRVQGVSFRAATRDKALALGLNGYARNLADGRVEVYACGSGPALRDLGIWLQRGPPAARVERAMQAAAVDEGVSGFEIRR</sequence>
<keyword evidence="5 6" id="KW-0378">Hydrolase</keyword>
<dbReference type="InterPro" id="IPR036046">
    <property type="entry name" value="Acylphosphatase-like_dom_sf"/>
</dbReference>
<dbReference type="Gene3D" id="3.30.70.100">
    <property type="match status" value="1"/>
</dbReference>
<dbReference type="PANTHER" id="PTHR47268">
    <property type="entry name" value="ACYLPHOSPHATASE"/>
    <property type="match status" value="1"/>
</dbReference>
<dbReference type="PANTHER" id="PTHR47268:SF4">
    <property type="entry name" value="ACYLPHOSPHATASE"/>
    <property type="match status" value="1"/>
</dbReference>
<evidence type="ECO:0000256" key="1">
    <source>
        <dbReference type="ARBA" id="ARBA00005614"/>
    </source>
</evidence>
<dbReference type="EMBL" id="JQSG02000002">
    <property type="protein sequence ID" value="OBS09935.1"/>
    <property type="molecule type" value="Genomic_DNA"/>
</dbReference>
<dbReference type="AlphaFoldDB" id="A0A1A6C5X2"/>
<evidence type="ECO:0000256" key="2">
    <source>
        <dbReference type="ARBA" id="ARBA00012150"/>
    </source>
</evidence>
<dbReference type="InterPro" id="IPR020456">
    <property type="entry name" value="Acylphosphatase"/>
</dbReference>
<accession>A0A1A6C5X2</accession>
<keyword evidence="10" id="KW-1185">Reference proteome</keyword>
<proteinExistence type="inferred from homology"/>
<feature type="active site" evidence="5">
    <location>
        <position position="19"/>
    </location>
</feature>
<comment type="similarity">
    <text evidence="1 7">Belongs to the acylphosphatase family.</text>
</comment>
<dbReference type="GO" id="GO:0003998">
    <property type="term" value="F:acylphosphatase activity"/>
    <property type="evidence" value="ECO:0007669"/>
    <property type="project" value="UniProtKB-EC"/>
</dbReference>
<dbReference type="InterPro" id="IPR017968">
    <property type="entry name" value="Acylphosphatase_CS"/>
</dbReference>
<evidence type="ECO:0000259" key="8">
    <source>
        <dbReference type="PROSITE" id="PS51160"/>
    </source>
</evidence>
<dbReference type="InterPro" id="IPR001792">
    <property type="entry name" value="Acylphosphatase-like_dom"/>
</dbReference>
<protein>
    <recommendedName>
        <fullName evidence="3 5">Acylphosphatase</fullName>
        <ecNumber evidence="2 5">3.6.1.7</ecNumber>
    </recommendedName>
</protein>
<dbReference type="EC" id="3.6.1.7" evidence="2 5"/>
<evidence type="ECO:0000313" key="10">
    <source>
        <dbReference type="Proteomes" id="UP000029273"/>
    </source>
</evidence>
<dbReference type="PROSITE" id="PS00150">
    <property type="entry name" value="ACYLPHOSPHATASE_1"/>
    <property type="match status" value="1"/>
</dbReference>
<dbReference type="RefSeq" id="WP_038089494.1">
    <property type="nucleotide sequence ID" value="NZ_JQSG02000002.1"/>
</dbReference>
<reference evidence="9 10" key="1">
    <citation type="journal article" date="2014" name="Genome Announc.">
        <title>Draft Genome Sequence of the Iron-Oxidizing, Acidophilic, and Halotolerant 'Thiobacillus prosperus' Type Strain DSM 5130.</title>
        <authorList>
            <person name="Ossandon F.J."/>
            <person name="Cardenas J.P."/>
            <person name="Corbett M."/>
            <person name="Quatrini R."/>
            <person name="Holmes D.S."/>
            <person name="Watkin E."/>
        </authorList>
    </citation>
    <scope>NUCLEOTIDE SEQUENCE [LARGE SCALE GENOMIC DNA]</scope>
    <source>
        <strain evidence="9 10">DSM 5130</strain>
    </source>
</reference>
<dbReference type="Proteomes" id="UP000029273">
    <property type="component" value="Unassembled WGS sequence"/>
</dbReference>
<comment type="caution">
    <text evidence="9">The sequence shown here is derived from an EMBL/GenBank/DDBJ whole genome shotgun (WGS) entry which is preliminary data.</text>
</comment>
<evidence type="ECO:0000256" key="3">
    <source>
        <dbReference type="ARBA" id="ARBA00015991"/>
    </source>
</evidence>
<dbReference type="Pfam" id="PF00708">
    <property type="entry name" value="Acylphosphatase"/>
    <property type="match status" value="1"/>
</dbReference>
<evidence type="ECO:0000256" key="7">
    <source>
        <dbReference type="RuleBase" id="RU004168"/>
    </source>
</evidence>
<dbReference type="PROSITE" id="PS00151">
    <property type="entry name" value="ACYLPHOSPHATASE_2"/>
    <property type="match status" value="1"/>
</dbReference>
<dbReference type="SUPFAM" id="SSF54975">
    <property type="entry name" value="Acylphosphatase/BLUF domain-like"/>
    <property type="match status" value="1"/>
</dbReference>
<feature type="active site" evidence="5">
    <location>
        <position position="37"/>
    </location>
</feature>
<evidence type="ECO:0000313" key="9">
    <source>
        <dbReference type="EMBL" id="OBS09935.1"/>
    </source>
</evidence>
<comment type="catalytic activity">
    <reaction evidence="4 5 6">
        <text>an acyl phosphate + H2O = a carboxylate + phosphate + H(+)</text>
        <dbReference type="Rhea" id="RHEA:14965"/>
        <dbReference type="ChEBI" id="CHEBI:15377"/>
        <dbReference type="ChEBI" id="CHEBI:15378"/>
        <dbReference type="ChEBI" id="CHEBI:29067"/>
        <dbReference type="ChEBI" id="CHEBI:43474"/>
        <dbReference type="ChEBI" id="CHEBI:59918"/>
        <dbReference type="EC" id="3.6.1.7"/>
    </reaction>
</comment>
<gene>
    <name evidence="9" type="ORF">Thpro_020985</name>
</gene>
<dbReference type="OrthoDB" id="5295388at2"/>
<name>A0A1A6C5X2_9GAMM</name>
<organism evidence="9 10">
    <name type="scientific">Acidihalobacter prosperus</name>
    <dbReference type="NCBI Taxonomy" id="160660"/>
    <lineage>
        <taxon>Bacteria</taxon>
        <taxon>Pseudomonadati</taxon>
        <taxon>Pseudomonadota</taxon>
        <taxon>Gammaproteobacteria</taxon>
        <taxon>Chromatiales</taxon>
        <taxon>Ectothiorhodospiraceae</taxon>
        <taxon>Acidihalobacter</taxon>
    </lineage>
</organism>